<dbReference type="OrthoDB" id="3478628at2"/>
<dbReference type="EMBL" id="FNCC01000005">
    <property type="protein sequence ID" value="SDG04462.1"/>
    <property type="molecule type" value="Genomic_DNA"/>
</dbReference>
<dbReference type="AlphaFoldDB" id="A0A1G7R0Z9"/>
<keyword evidence="1" id="KW-0723">Serine/threonine-protein kinase</keyword>
<name>A0A1G7R0Z9_9PSEU</name>
<dbReference type="PANTHER" id="PTHR35526:SF3">
    <property type="entry name" value="ANTI-SIGMA-F FACTOR RSBW"/>
    <property type="match status" value="1"/>
</dbReference>
<dbReference type="Pfam" id="PF13581">
    <property type="entry name" value="HATPase_c_2"/>
    <property type="match status" value="1"/>
</dbReference>
<feature type="domain" description="Histidine kinase/HSP90-like ATPase" evidence="3">
    <location>
        <begin position="31"/>
        <end position="135"/>
    </location>
</feature>
<sequence length="143" mass="15515">MTPSERSHASTGGEPAGGWHALDLVPTAPDTGKVRRWTEAVLANLHEDDLVDVLLVVTELVSNVYDHASFPARLKLRRSTDPCLVAVVTEDASPAAPRLKQSTPDSVRSRGMVIVDRLSRRWGVARQAVGKRVWAVVPCPTTS</sequence>
<evidence type="ECO:0000259" key="3">
    <source>
        <dbReference type="Pfam" id="PF13581"/>
    </source>
</evidence>
<accession>A0A1G7R0Z9</accession>
<dbReference type="InterPro" id="IPR050267">
    <property type="entry name" value="Anti-sigma-factor_SerPK"/>
</dbReference>
<dbReference type="RefSeq" id="WP_090048730.1">
    <property type="nucleotide sequence ID" value="NZ_FNCC01000005.1"/>
</dbReference>
<dbReference type="Gene3D" id="3.30.565.10">
    <property type="entry name" value="Histidine kinase-like ATPase, C-terminal domain"/>
    <property type="match status" value="1"/>
</dbReference>
<evidence type="ECO:0000313" key="4">
    <source>
        <dbReference type="EMBL" id="SDG04462.1"/>
    </source>
</evidence>
<reference evidence="5" key="1">
    <citation type="submission" date="2016-10" db="EMBL/GenBank/DDBJ databases">
        <authorList>
            <person name="Varghese N."/>
            <person name="Submissions S."/>
        </authorList>
    </citation>
    <scope>NUCLEOTIDE SEQUENCE [LARGE SCALE GENOMIC DNA]</scope>
    <source>
        <strain evidence="5">CGMCC 4.3506</strain>
    </source>
</reference>
<protein>
    <recommendedName>
        <fullName evidence="3">Histidine kinase/HSP90-like ATPase domain-containing protein</fullName>
    </recommendedName>
</protein>
<dbReference type="Proteomes" id="UP000199623">
    <property type="component" value="Unassembled WGS sequence"/>
</dbReference>
<keyword evidence="5" id="KW-1185">Reference proteome</keyword>
<gene>
    <name evidence="4" type="ORF">SAMN05216553_10548</name>
</gene>
<feature type="region of interest" description="Disordered" evidence="2">
    <location>
        <begin position="1"/>
        <end position="25"/>
    </location>
</feature>
<dbReference type="GO" id="GO:0004674">
    <property type="term" value="F:protein serine/threonine kinase activity"/>
    <property type="evidence" value="ECO:0007669"/>
    <property type="project" value="UniProtKB-KW"/>
</dbReference>
<proteinExistence type="predicted"/>
<evidence type="ECO:0000256" key="2">
    <source>
        <dbReference type="SAM" id="MobiDB-lite"/>
    </source>
</evidence>
<organism evidence="4 5">
    <name type="scientific">Lentzea fradiae</name>
    <dbReference type="NCBI Taxonomy" id="200378"/>
    <lineage>
        <taxon>Bacteria</taxon>
        <taxon>Bacillati</taxon>
        <taxon>Actinomycetota</taxon>
        <taxon>Actinomycetes</taxon>
        <taxon>Pseudonocardiales</taxon>
        <taxon>Pseudonocardiaceae</taxon>
        <taxon>Lentzea</taxon>
    </lineage>
</organism>
<keyword evidence="1" id="KW-0808">Transferase</keyword>
<evidence type="ECO:0000256" key="1">
    <source>
        <dbReference type="ARBA" id="ARBA00022527"/>
    </source>
</evidence>
<evidence type="ECO:0000313" key="5">
    <source>
        <dbReference type="Proteomes" id="UP000199623"/>
    </source>
</evidence>
<dbReference type="CDD" id="cd16936">
    <property type="entry name" value="HATPase_RsbW-like"/>
    <property type="match status" value="1"/>
</dbReference>
<dbReference type="STRING" id="200378.SAMN05216553_10548"/>
<dbReference type="InterPro" id="IPR036890">
    <property type="entry name" value="HATPase_C_sf"/>
</dbReference>
<dbReference type="PANTHER" id="PTHR35526">
    <property type="entry name" value="ANTI-SIGMA-F FACTOR RSBW-RELATED"/>
    <property type="match status" value="1"/>
</dbReference>
<dbReference type="InterPro" id="IPR003594">
    <property type="entry name" value="HATPase_dom"/>
</dbReference>
<keyword evidence="1" id="KW-0418">Kinase</keyword>